<dbReference type="GO" id="GO:0004867">
    <property type="term" value="F:serine-type endopeptidase inhibitor activity"/>
    <property type="evidence" value="ECO:0007669"/>
    <property type="project" value="InterPro"/>
</dbReference>
<accession>A0A1S9PGW5</accession>
<comment type="similarity">
    <text evidence="1">Belongs to the serpin family.</text>
</comment>
<sequence length="417" mass="45169">MKRKFPLLLCLAITALVSCNKNDGIDTNEGKSLALTPAEQQKAAADNAFTLKLFKNIAASGDENKNLFLSPLSVSFAVGMTANGAKGETLDGINNAMNFTGFAQPAINSYYNKLITELPNLEPNTKLSVANSIWYRQGLEVLQPFIDVNTASYQAKVQALDFARPEAKTTINNWVSEKTNGKIPSIVDAISGDAQMFLINAIYFKSIWKAKFDAANTKKRAFTLPNNSTVQTDFMSAKIEYKNNIVTDNDKTVTIAEFPYAHDRFSMVAILPAEGVSAKQLLAGIDSAKWNSWMAGLGTQTSEILLPKFKFSCFTSLNAPLISLGMGKAFSNTADFTGIRAAGGLQITDVKHKAFVEVNEQGTEAAAVTSVEIGVTSSAPRPTLEFNRPFIFAIREVKTGLVLFAGIVNNPTLTGEE</sequence>
<dbReference type="SUPFAM" id="SSF56574">
    <property type="entry name" value="Serpins"/>
    <property type="match status" value="1"/>
</dbReference>
<dbReference type="Gene3D" id="2.30.39.10">
    <property type="entry name" value="Alpha-1-antitrypsin, domain 1"/>
    <property type="match status" value="1"/>
</dbReference>
<gene>
    <name evidence="3" type="ORF">BC343_25900</name>
</gene>
<dbReference type="PANTHER" id="PTHR11461:SF211">
    <property type="entry name" value="GH10112P-RELATED"/>
    <property type="match status" value="1"/>
</dbReference>
<dbReference type="InterPro" id="IPR042185">
    <property type="entry name" value="Serpin_sf_2"/>
</dbReference>
<dbReference type="SMART" id="SM00093">
    <property type="entry name" value="SERPIN"/>
    <property type="match status" value="1"/>
</dbReference>
<feature type="domain" description="Serpin" evidence="2">
    <location>
        <begin position="51"/>
        <end position="411"/>
    </location>
</feature>
<reference evidence="3 4" key="1">
    <citation type="submission" date="2016-07" db="EMBL/GenBank/DDBJ databases">
        <title>Genomic analysis of zinc-resistant bacterium Mucilaginibacter pedocola TBZ30.</title>
        <authorList>
            <person name="Huang J."/>
            <person name="Tang J."/>
        </authorList>
    </citation>
    <scope>NUCLEOTIDE SEQUENCE [LARGE SCALE GENOMIC DNA]</scope>
    <source>
        <strain evidence="3 4">TBZ30</strain>
    </source>
</reference>
<dbReference type="PROSITE" id="PS51257">
    <property type="entry name" value="PROKAR_LIPOPROTEIN"/>
    <property type="match status" value="1"/>
</dbReference>
<dbReference type="STRING" id="1792845.BC343_25900"/>
<evidence type="ECO:0000256" key="1">
    <source>
        <dbReference type="RuleBase" id="RU000411"/>
    </source>
</evidence>
<dbReference type="InterPro" id="IPR000215">
    <property type="entry name" value="Serpin_fam"/>
</dbReference>
<dbReference type="RefSeq" id="WP_078347739.1">
    <property type="nucleotide sequence ID" value="NZ_MBTF01000008.1"/>
</dbReference>
<dbReference type="EMBL" id="MBTF01000008">
    <property type="protein sequence ID" value="OOQ60194.1"/>
    <property type="molecule type" value="Genomic_DNA"/>
</dbReference>
<evidence type="ECO:0000313" key="4">
    <source>
        <dbReference type="Proteomes" id="UP000189739"/>
    </source>
</evidence>
<dbReference type="PANTHER" id="PTHR11461">
    <property type="entry name" value="SERINE PROTEASE INHIBITOR, SERPIN"/>
    <property type="match status" value="1"/>
</dbReference>
<name>A0A1S9PGW5_9SPHI</name>
<dbReference type="InterPro" id="IPR023795">
    <property type="entry name" value="Serpin_CS"/>
</dbReference>
<dbReference type="GO" id="GO:0005615">
    <property type="term" value="C:extracellular space"/>
    <property type="evidence" value="ECO:0007669"/>
    <property type="project" value="InterPro"/>
</dbReference>
<evidence type="ECO:0000259" key="2">
    <source>
        <dbReference type="SMART" id="SM00093"/>
    </source>
</evidence>
<organism evidence="3 4">
    <name type="scientific">Mucilaginibacter pedocola</name>
    <dbReference type="NCBI Taxonomy" id="1792845"/>
    <lineage>
        <taxon>Bacteria</taxon>
        <taxon>Pseudomonadati</taxon>
        <taxon>Bacteroidota</taxon>
        <taxon>Sphingobacteriia</taxon>
        <taxon>Sphingobacteriales</taxon>
        <taxon>Sphingobacteriaceae</taxon>
        <taxon>Mucilaginibacter</taxon>
    </lineage>
</organism>
<dbReference type="Pfam" id="PF00079">
    <property type="entry name" value="Serpin"/>
    <property type="match status" value="1"/>
</dbReference>
<dbReference type="OrthoDB" id="9764871at2"/>
<dbReference type="Proteomes" id="UP000189739">
    <property type="component" value="Unassembled WGS sequence"/>
</dbReference>
<keyword evidence="4" id="KW-1185">Reference proteome</keyword>
<dbReference type="AlphaFoldDB" id="A0A1S9PGW5"/>
<dbReference type="PROSITE" id="PS00284">
    <property type="entry name" value="SERPIN"/>
    <property type="match status" value="1"/>
</dbReference>
<dbReference type="CDD" id="cd19588">
    <property type="entry name" value="serpin_miropin-like"/>
    <property type="match status" value="1"/>
</dbReference>
<dbReference type="InterPro" id="IPR023796">
    <property type="entry name" value="Serpin_dom"/>
</dbReference>
<dbReference type="InterPro" id="IPR036186">
    <property type="entry name" value="Serpin_sf"/>
</dbReference>
<proteinExistence type="inferred from homology"/>
<dbReference type="Gene3D" id="3.30.497.10">
    <property type="entry name" value="Antithrombin, subunit I, domain 2"/>
    <property type="match status" value="1"/>
</dbReference>
<protein>
    <submittedName>
        <fullName evidence="3">Proteinase inhibitor I4 serpin</fullName>
    </submittedName>
</protein>
<evidence type="ECO:0000313" key="3">
    <source>
        <dbReference type="EMBL" id="OOQ60194.1"/>
    </source>
</evidence>
<comment type="caution">
    <text evidence="3">The sequence shown here is derived from an EMBL/GenBank/DDBJ whole genome shotgun (WGS) entry which is preliminary data.</text>
</comment>
<dbReference type="InterPro" id="IPR042178">
    <property type="entry name" value="Serpin_sf_1"/>
</dbReference>